<evidence type="ECO:0000256" key="7">
    <source>
        <dbReference type="ARBA" id="ARBA00023047"/>
    </source>
</evidence>
<keyword evidence="3 9" id="KW-0813">Transport</keyword>
<dbReference type="GO" id="GO:0015920">
    <property type="term" value="P:lipopolysaccharide transport"/>
    <property type="evidence" value="ECO:0007669"/>
    <property type="project" value="TreeGrafter"/>
</dbReference>
<dbReference type="InterPro" id="IPR047817">
    <property type="entry name" value="ABC2_TM_bact-type"/>
</dbReference>
<feature type="transmembrane region" description="Helical" evidence="9">
    <location>
        <begin position="171"/>
        <end position="190"/>
    </location>
</feature>
<evidence type="ECO:0000256" key="5">
    <source>
        <dbReference type="ARBA" id="ARBA00022692"/>
    </source>
</evidence>
<dbReference type="Proteomes" id="UP001219066">
    <property type="component" value="Chromosome"/>
</dbReference>
<dbReference type="Pfam" id="PF01061">
    <property type="entry name" value="ABC2_membrane"/>
    <property type="match status" value="1"/>
</dbReference>
<accession>A0AAX3SJT6</accession>
<evidence type="ECO:0000256" key="4">
    <source>
        <dbReference type="ARBA" id="ARBA00022475"/>
    </source>
</evidence>
<feature type="transmembrane region" description="Helical" evidence="9">
    <location>
        <begin position="140"/>
        <end position="164"/>
    </location>
</feature>
<evidence type="ECO:0000256" key="3">
    <source>
        <dbReference type="ARBA" id="ARBA00022448"/>
    </source>
</evidence>
<feature type="transmembrane region" description="Helical" evidence="9">
    <location>
        <begin position="110"/>
        <end position="128"/>
    </location>
</feature>
<keyword evidence="6 9" id="KW-1133">Transmembrane helix</keyword>
<dbReference type="PROSITE" id="PS51012">
    <property type="entry name" value="ABC_TM2"/>
    <property type="match status" value="1"/>
</dbReference>
<comment type="similarity">
    <text evidence="2 9">Belongs to the ABC-2 integral membrane protein family.</text>
</comment>
<proteinExistence type="inferred from homology"/>
<evidence type="ECO:0000313" key="11">
    <source>
        <dbReference type="EMBL" id="WFF80226.1"/>
    </source>
</evidence>
<feature type="domain" description="ABC transmembrane type-2" evidence="10">
    <location>
        <begin position="32"/>
        <end position="252"/>
    </location>
</feature>
<name>A0AAX3SJT6_9BURK</name>
<reference evidence="11" key="1">
    <citation type="submission" date="2023-03" db="EMBL/GenBank/DDBJ databases">
        <title>Synergistic degradation of erythromycin by symbiotic bacteria Ery-6A and Ery-6B and application in simulated water remediation.</title>
        <authorList>
            <person name="Xu S."/>
        </authorList>
    </citation>
    <scope>NUCLEOTIDE SEQUENCE</scope>
    <source>
        <strain evidence="11">Ery-6A</strain>
    </source>
</reference>
<protein>
    <recommendedName>
        <fullName evidence="9">Transport permease protein</fullName>
    </recommendedName>
</protein>
<feature type="transmembrane region" description="Helical" evidence="9">
    <location>
        <begin position="231"/>
        <end position="249"/>
    </location>
</feature>
<evidence type="ECO:0000256" key="8">
    <source>
        <dbReference type="ARBA" id="ARBA00023136"/>
    </source>
</evidence>
<dbReference type="EMBL" id="CP120956">
    <property type="protein sequence ID" value="WFF80226.1"/>
    <property type="molecule type" value="Genomic_DNA"/>
</dbReference>
<dbReference type="PANTHER" id="PTHR30413:SF10">
    <property type="entry name" value="CAPSULE POLYSACCHARIDE EXPORT INNER-MEMBRANE PROTEIN CTRC"/>
    <property type="match status" value="1"/>
</dbReference>
<comment type="subcellular location">
    <subcellularLocation>
        <location evidence="9">Cell inner membrane</location>
        <topology evidence="9">Multi-pass membrane protein</topology>
    </subcellularLocation>
    <subcellularLocation>
        <location evidence="1">Cell membrane</location>
        <topology evidence="1">Multi-pass membrane protein</topology>
    </subcellularLocation>
</comment>
<gene>
    <name evidence="11" type="ORF">PYR84_25390</name>
</gene>
<evidence type="ECO:0000256" key="1">
    <source>
        <dbReference type="ARBA" id="ARBA00004651"/>
    </source>
</evidence>
<feature type="transmembrane region" description="Helical" evidence="9">
    <location>
        <begin position="30"/>
        <end position="52"/>
    </location>
</feature>
<evidence type="ECO:0000256" key="9">
    <source>
        <dbReference type="RuleBase" id="RU361157"/>
    </source>
</evidence>
<evidence type="ECO:0000313" key="12">
    <source>
        <dbReference type="Proteomes" id="UP001219066"/>
    </source>
</evidence>
<evidence type="ECO:0000256" key="6">
    <source>
        <dbReference type="ARBA" id="ARBA00022989"/>
    </source>
</evidence>
<dbReference type="AlphaFoldDB" id="A0AAX3SJT6"/>
<sequence>MRKYWQGIWRARYFWTHLAMSDLRSRWRRSFFGALWSIIQPLGMTALLAIVFSKMFNSDITTYAPYILSGIIVWEFIAANVTGGALSFVQADAYIKQCRHPLAIYTLRTVLGSLTVLALASLALYGWSLTVMPQNFGWSWLASLSIFPVAALIAWPMSTLLAYVGVRFRDIPHAAGLVLQALWFISPVYFEVKMFRQGGMGFLVDNNPIYHLLQLIRAPLLEGKWPTWENYAYSILLALIFALIAWFVGRKAERKVIFYL</sequence>
<organism evidence="11 12">
    <name type="scientific">Delftia tsuruhatensis</name>
    <dbReference type="NCBI Taxonomy" id="180282"/>
    <lineage>
        <taxon>Bacteria</taxon>
        <taxon>Pseudomonadati</taxon>
        <taxon>Pseudomonadota</taxon>
        <taxon>Betaproteobacteria</taxon>
        <taxon>Burkholderiales</taxon>
        <taxon>Comamonadaceae</taxon>
        <taxon>Delftia</taxon>
    </lineage>
</organism>
<evidence type="ECO:0000259" key="10">
    <source>
        <dbReference type="PROSITE" id="PS51012"/>
    </source>
</evidence>
<dbReference type="InterPro" id="IPR013525">
    <property type="entry name" value="ABC2_TM"/>
</dbReference>
<dbReference type="GO" id="GO:0005886">
    <property type="term" value="C:plasma membrane"/>
    <property type="evidence" value="ECO:0007669"/>
    <property type="project" value="UniProtKB-SubCell"/>
</dbReference>
<dbReference type="GO" id="GO:0015774">
    <property type="term" value="P:polysaccharide transport"/>
    <property type="evidence" value="ECO:0007669"/>
    <property type="project" value="UniProtKB-KW"/>
</dbReference>
<keyword evidence="7" id="KW-0625">Polysaccharide transport</keyword>
<keyword evidence="5 9" id="KW-0812">Transmembrane</keyword>
<keyword evidence="7" id="KW-0762">Sugar transport</keyword>
<keyword evidence="8 9" id="KW-0472">Membrane</keyword>
<dbReference type="PANTHER" id="PTHR30413">
    <property type="entry name" value="INNER MEMBRANE TRANSPORT PERMEASE"/>
    <property type="match status" value="1"/>
</dbReference>
<keyword evidence="4 9" id="KW-1003">Cell membrane</keyword>
<evidence type="ECO:0000256" key="2">
    <source>
        <dbReference type="ARBA" id="ARBA00007783"/>
    </source>
</evidence>
<dbReference type="GO" id="GO:0140359">
    <property type="term" value="F:ABC-type transporter activity"/>
    <property type="evidence" value="ECO:0007669"/>
    <property type="project" value="InterPro"/>
</dbReference>
<feature type="transmembrane region" description="Helical" evidence="9">
    <location>
        <begin position="64"/>
        <end position="89"/>
    </location>
</feature>
<dbReference type="RefSeq" id="WP_080945304.1">
    <property type="nucleotide sequence ID" value="NZ_CBCSDN010000037.1"/>
</dbReference>